<feature type="non-terminal residue" evidence="2">
    <location>
        <position position="186"/>
    </location>
</feature>
<feature type="compositionally biased region" description="Basic and acidic residues" evidence="1">
    <location>
        <begin position="175"/>
        <end position="186"/>
    </location>
</feature>
<feature type="compositionally biased region" description="Low complexity" evidence="1">
    <location>
        <begin position="105"/>
        <end position="117"/>
    </location>
</feature>
<gene>
    <name evidence="2" type="ORF">AVDCRST_MAG04-2506</name>
</gene>
<dbReference type="AlphaFoldDB" id="A0A6J4ITE7"/>
<feature type="compositionally biased region" description="Low complexity" evidence="1">
    <location>
        <begin position="147"/>
        <end position="162"/>
    </location>
</feature>
<organism evidence="2">
    <name type="scientific">uncultured Acetobacteraceae bacterium</name>
    <dbReference type="NCBI Taxonomy" id="169975"/>
    <lineage>
        <taxon>Bacteria</taxon>
        <taxon>Pseudomonadati</taxon>
        <taxon>Pseudomonadota</taxon>
        <taxon>Alphaproteobacteria</taxon>
        <taxon>Acetobacterales</taxon>
        <taxon>Acetobacteraceae</taxon>
        <taxon>environmental samples</taxon>
    </lineage>
</organism>
<feature type="non-terminal residue" evidence="2">
    <location>
        <position position="1"/>
    </location>
</feature>
<evidence type="ECO:0000313" key="2">
    <source>
        <dbReference type="EMBL" id="CAA9259724.1"/>
    </source>
</evidence>
<feature type="compositionally biased region" description="Basic and acidic residues" evidence="1">
    <location>
        <begin position="118"/>
        <end position="145"/>
    </location>
</feature>
<feature type="region of interest" description="Disordered" evidence="1">
    <location>
        <begin position="1"/>
        <end position="186"/>
    </location>
</feature>
<protein>
    <submittedName>
        <fullName evidence="2">RidA/YER057c/UK114 superfamily, group 1</fullName>
    </submittedName>
</protein>
<proteinExistence type="predicted"/>
<dbReference type="EMBL" id="CADCTL010000177">
    <property type="protein sequence ID" value="CAA9259724.1"/>
    <property type="molecule type" value="Genomic_DNA"/>
</dbReference>
<evidence type="ECO:0000256" key="1">
    <source>
        <dbReference type="SAM" id="MobiDB-lite"/>
    </source>
</evidence>
<sequence>AQPRSPVGLRVGRSSGDVRPLGAAPGPRPSRRGGVGGTAPPGTRHRAAEGFRPGRQLRAPRPHGQPGVPGRHGAHEARRHLHNRKGRQGRDGGGGLRPRASHRLGAAGDAAGRGRQPGQRDARREGAGHGELRARVHRPPEDHQRLLRPLRGGLRRPGTPRSLGRRDGLPAVQHPRGDRGDLRGRV</sequence>
<feature type="compositionally biased region" description="Basic residues" evidence="1">
    <location>
        <begin position="77"/>
        <end position="87"/>
    </location>
</feature>
<reference evidence="2" key="1">
    <citation type="submission" date="2020-02" db="EMBL/GenBank/DDBJ databases">
        <authorList>
            <person name="Meier V. D."/>
        </authorList>
    </citation>
    <scope>NUCLEOTIDE SEQUENCE</scope>
    <source>
        <strain evidence="2">AVDCRST_MAG04</strain>
    </source>
</reference>
<name>A0A6J4ITE7_9PROT</name>
<accession>A0A6J4ITE7</accession>